<dbReference type="SMART" id="SM00530">
    <property type="entry name" value="HTH_XRE"/>
    <property type="match status" value="1"/>
</dbReference>
<dbReference type="InterPro" id="IPR010982">
    <property type="entry name" value="Lambda_DNA-bd_dom_sf"/>
</dbReference>
<keyword evidence="3" id="KW-1185">Reference proteome</keyword>
<evidence type="ECO:0000313" key="3">
    <source>
        <dbReference type="Proteomes" id="UP001500928"/>
    </source>
</evidence>
<comment type="caution">
    <text evidence="2">The sequence shown here is derived from an EMBL/GenBank/DDBJ whole genome shotgun (WGS) entry which is preliminary data.</text>
</comment>
<dbReference type="InterPro" id="IPR001387">
    <property type="entry name" value="Cro/C1-type_HTH"/>
</dbReference>
<dbReference type="CDD" id="cd00093">
    <property type="entry name" value="HTH_XRE"/>
    <property type="match status" value="1"/>
</dbReference>
<protein>
    <recommendedName>
        <fullName evidence="1">HTH cro/C1-type domain-containing protein</fullName>
    </recommendedName>
</protein>
<reference evidence="3" key="1">
    <citation type="journal article" date="2019" name="Int. J. Syst. Evol. Microbiol.">
        <title>The Global Catalogue of Microorganisms (GCM) 10K type strain sequencing project: providing services to taxonomists for standard genome sequencing and annotation.</title>
        <authorList>
            <consortium name="The Broad Institute Genomics Platform"/>
            <consortium name="The Broad Institute Genome Sequencing Center for Infectious Disease"/>
            <person name="Wu L."/>
            <person name="Ma J."/>
        </authorList>
    </citation>
    <scope>NUCLEOTIDE SEQUENCE [LARGE SCALE GENOMIC DNA]</scope>
    <source>
        <strain evidence="3">JCM 17979</strain>
    </source>
</reference>
<dbReference type="EMBL" id="BAABHO010000028">
    <property type="protein sequence ID" value="GAA4795737.1"/>
    <property type="molecule type" value="Genomic_DNA"/>
</dbReference>
<dbReference type="Gene3D" id="1.10.260.40">
    <property type="entry name" value="lambda repressor-like DNA-binding domains"/>
    <property type="match status" value="1"/>
</dbReference>
<dbReference type="PROSITE" id="PS50943">
    <property type="entry name" value="HTH_CROC1"/>
    <property type="match status" value="1"/>
</dbReference>
<sequence>MSEPDLSTLAGRLRELRVAAGLSVRELADRAGISASYLRVLENGENSKTGKPSRPSSQHVEQLVRALGEDAQDLAVLAGHEGVVAAPASPRPRPASNVPELLADLRQATRDLPKRSTFMYERAVDRLREFDAEFRLLAGGTLQCSSEDEPYVTQLAVRSCRSHLRAVSYEDHAWWGQPPGDIYRDHHVKARSENPELDITRIFLVGPGEREALASTFRWHLELGIQTYVLDLAMVPRRHHEDFVLYDDTLLRTAVPVSVDRKQAEFTDDKARIMGKMVDFDALRRLAVDSGARLTAADVDGGPGR</sequence>
<evidence type="ECO:0000313" key="2">
    <source>
        <dbReference type="EMBL" id="GAA4795737.1"/>
    </source>
</evidence>
<dbReference type="Pfam" id="PF13560">
    <property type="entry name" value="HTH_31"/>
    <property type="match status" value="1"/>
</dbReference>
<dbReference type="Proteomes" id="UP001500928">
    <property type="component" value="Unassembled WGS sequence"/>
</dbReference>
<name>A0ABP9BHJ4_9PSEU</name>
<dbReference type="RefSeq" id="WP_345417612.1">
    <property type="nucleotide sequence ID" value="NZ_BAABHO010000028.1"/>
</dbReference>
<organism evidence="2 3">
    <name type="scientific">Actinomycetospora chlora</name>
    <dbReference type="NCBI Taxonomy" id="663608"/>
    <lineage>
        <taxon>Bacteria</taxon>
        <taxon>Bacillati</taxon>
        <taxon>Actinomycetota</taxon>
        <taxon>Actinomycetes</taxon>
        <taxon>Pseudonocardiales</taxon>
        <taxon>Pseudonocardiaceae</taxon>
        <taxon>Actinomycetospora</taxon>
    </lineage>
</organism>
<gene>
    <name evidence="2" type="ORF">GCM10023200_34730</name>
</gene>
<proteinExistence type="predicted"/>
<dbReference type="SUPFAM" id="SSF47413">
    <property type="entry name" value="lambda repressor-like DNA-binding domains"/>
    <property type="match status" value="1"/>
</dbReference>
<feature type="domain" description="HTH cro/C1-type" evidence="1">
    <location>
        <begin position="13"/>
        <end position="74"/>
    </location>
</feature>
<accession>A0ABP9BHJ4</accession>
<evidence type="ECO:0000259" key="1">
    <source>
        <dbReference type="PROSITE" id="PS50943"/>
    </source>
</evidence>